<dbReference type="InParanoid" id="J4H357"/>
<protein>
    <recommendedName>
        <fullName evidence="2">DUF6534 domain-containing protein</fullName>
    </recommendedName>
</protein>
<feature type="transmembrane region" description="Helical" evidence="1">
    <location>
        <begin position="196"/>
        <end position="220"/>
    </location>
</feature>
<dbReference type="Pfam" id="PF20152">
    <property type="entry name" value="DUF6534"/>
    <property type="match status" value="2"/>
</dbReference>
<feature type="transmembrane region" description="Helical" evidence="1">
    <location>
        <begin position="49"/>
        <end position="70"/>
    </location>
</feature>
<dbReference type="RefSeq" id="XP_012181977.1">
    <property type="nucleotide sequence ID" value="XM_012326587.1"/>
</dbReference>
<feature type="transmembrane region" description="Helical" evidence="1">
    <location>
        <begin position="323"/>
        <end position="341"/>
    </location>
</feature>
<feature type="transmembrane region" description="Helical" evidence="1">
    <location>
        <begin position="439"/>
        <end position="460"/>
    </location>
</feature>
<feature type="transmembrane region" description="Helical" evidence="1">
    <location>
        <begin position="480"/>
        <end position="505"/>
    </location>
</feature>
<dbReference type="InterPro" id="IPR045339">
    <property type="entry name" value="DUF6534"/>
</dbReference>
<feature type="transmembrane region" description="Helical" evidence="1">
    <location>
        <begin position="396"/>
        <end position="418"/>
    </location>
</feature>
<accession>J4H357</accession>
<evidence type="ECO:0000313" key="4">
    <source>
        <dbReference type="Proteomes" id="UP000006352"/>
    </source>
</evidence>
<keyword evidence="1" id="KW-1133">Transmembrane helix</keyword>
<keyword evidence="1" id="KW-0472">Membrane</keyword>
<keyword evidence="4" id="KW-1185">Reference proteome</keyword>
<gene>
    <name evidence="3" type="ORF">FIBRA_04800</name>
</gene>
<proteinExistence type="predicted"/>
<evidence type="ECO:0000256" key="1">
    <source>
        <dbReference type="SAM" id="Phobius"/>
    </source>
</evidence>
<name>J4H357_9APHY</name>
<feature type="transmembrane region" description="Helical" evidence="1">
    <location>
        <begin position="155"/>
        <end position="175"/>
    </location>
</feature>
<dbReference type="GeneID" id="24097605"/>
<dbReference type="STRING" id="599839.J4H357"/>
<feature type="domain" description="DUF6534" evidence="2">
    <location>
        <begin position="165"/>
        <end position="252"/>
    </location>
</feature>
<dbReference type="PANTHER" id="PTHR40465">
    <property type="entry name" value="CHROMOSOME 1, WHOLE GENOME SHOTGUN SEQUENCE"/>
    <property type="match status" value="1"/>
</dbReference>
<dbReference type="PANTHER" id="PTHR40465:SF1">
    <property type="entry name" value="DUF6534 DOMAIN-CONTAINING PROTEIN"/>
    <property type="match status" value="1"/>
</dbReference>
<evidence type="ECO:0000259" key="2">
    <source>
        <dbReference type="Pfam" id="PF20152"/>
    </source>
</evidence>
<feature type="transmembrane region" description="Helical" evidence="1">
    <location>
        <begin position="122"/>
        <end position="149"/>
    </location>
</feature>
<sequence>MSLVSTYIAPTVGAAFIGATVAAMLFGVTTVQTILYFKRYSNDPVLTRRLIFVLWLLDATHLIFIVHGIYTYTIMGDTDVSILFEPAWSFTSHVLISSLSDLTIVLYPDLEIKPKEVVDDDIHLFGVFGVIRYCSFSIWGLCVGNYFFMPGQLSIFLYTCFISGVLADALIATLLCTFLSRRRTGFSRTDSLVRTLMIYSINTGVLTSICALLCLLLYALQQGVNRFSFVAAYLILPKLLLNALLASLNARRTTPEKTNVEIMRVMKNRNLDTAPTAVDELYEEDESRNASTTYVGAPVASRSSDIAVDYVVPSVMELFNDQVALSSAYLGVVASSILYGFNNMQTFIYYRQTNDKLIMKSVIFVLWRVTSFIVIVIVYALTDILLNNPLLLVEPIWSLTAHFLITSIVGTTVRGAGYSRFEYGLPKELVHGGNYPLRLLWWFGYVYVHLSALRLTLEFLRSLLNLGTPDYFFKPAEFSYYLYFGLGSSAFADVLITAFLCVLLSRHRTGIASTNSVINLLMLYSINTGLLTSLCALLALLLFACLPSINLNKFGFIAPFFVLPKREQISSSLEPAIEPLSLVLFSSLLANLNARPYLRERAHPDTVSLTTTTTTRKPRILRLYRDDSISQPSSSRQVFDTPVPSPTEMEIFSMHQFVGKEMNRWKPLPRVHQTESST</sequence>
<dbReference type="AlphaFoldDB" id="J4H357"/>
<evidence type="ECO:0000313" key="3">
    <source>
        <dbReference type="EMBL" id="CCM02694.1"/>
    </source>
</evidence>
<keyword evidence="1" id="KW-0812">Transmembrane</keyword>
<feature type="domain" description="DUF6534" evidence="2">
    <location>
        <begin position="489"/>
        <end position="596"/>
    </location>
</feature>
<dbReference type="HOGENOM" id="CLU_405456_0_0_1"/>
<dbReference type="EMBL" id="HE797088">
    <property type="protein sequence ID" value="CCM02694.1"/>
    <property type="molecule type" value="Genomic_DNA"/>
</dbReference>
<organism evidence="3 4">
    <name type="scientific">Fibroporia radiculosa</name>
    <dbReference type="NCBI Taxonomy" id="599839"/>
    <lineage>
        <taxon>Eukaryota</taxon>
        <taxon>Fungi</taxon>
        <taxon>Dikarya</taxon>
        <taxon>Basidiomycota</taxon>
        <taxon>Agaricomycotina</taxon>
        <taxon>Agaricomycetes</taxon>
        <taxon>Polyporales</taxon>
        <taxon>Fibroporiaceae</taxon>
        <taxon>Fibroporia</taxon>
    </lineage>
</organism>
<reference evidence="3 4" key="1">
    <citation type="journal article" date="2012" name="Appl. Environ. Microbiol.">
        <title>Short-read sequencing for genomic analysis of the brown rot fungus Fibroporia radiculosa.</title>
        <authorList>
            <person name="Tang J.D."/>
            <person name="Perkins A.D."/>
            <person name="Sonstegard T.S."/>
            <person name="Schroeder S.G."/>
            <person name="Burgess S.C."/>
            <person name="Diehl S.V."/>
        </authorList>
    </citation>
    <scope>NUCLEOTIDE SEQUENCE [LARGE SCALE GENOMIC DNA]</scope>
    <source>
        <strain evidence="3 4">TFFH 294</strain>
    </source>
</reference>
<dbReference type="Proteomes" id="UP000006352">
    <property type="component" value="Unassembled WGS sequence"/>
</dbReference>
<feature type="transmembrane region" description="Helical" evidence="1">
    <location>
        <begin position="362"/>
        <end position="381"/>
    </location>
</feature>
<feature type="transmembrane region" description="Helical" evidence="1">
    <location>
        <begin position="517"/>
        <end position="544"/>
    </location>
</feature>
<feature type="transmembrane region" description="Helical" evidence="1">
    <location>
        <begin position="12"/>
        <end position="37"/>
    </location>
</feature>
<dbReference type="OrthoDB" id="2749860at2759"/>